<gene>
    <name evidence="5" type="ORF">F6I03_04830</name>
</gene>
<evidence type="ECO:0000313" key="5">
    <source>
        <dbReference type="EMBL" id="KAA9301320.1"/>
    </source>
</evidence>
<dbReference type="InterPro" id="IPR003593">
    <property type="entry name" value="AAA+_ATPase"/>
</dbReference>
<dbReference type="InterPro" id="IPR003439">
    <property type="entry name" value="ABC_transporter-like_ATP-bd"/>
</dbReference>
<dbReference type="AlphaFoldDB" id="A0A5N1GRK3"/>
<dbReference type="PROSITE" id="PS50893">
    <property type="entry name" value="ABC_TRANSPORTER_2"/>
    <property type="match status" value="1"/>
</dbReference>
<evidence type="ECO:0000256" key="1">
    <source>
        <dbReference type="ARBA" id="ARBA00022448"/>
    </source>
</evidence>
<keyword evidence="1" id="KW-0813">Transport</keyword>
<dbReference type="Pfam" id="PF00005">
    <property type="entry name" value="ABC_tran"/>
    <property type="match status" value="1"/>
</dbReference>
<comment type="caution">
    <text evidence="5">The sequence shown here is derived from an EMBL/GenBank/DDBJ whole genome shotgun (WGS) entry which is preliminary data.</text>
</comment>
<dbReference type="SUPFAM" id="SSF52540">
    <property type="entry name" value="P-loop containing nucleoside triphosphate hydrolases"/>
    <property type="match status" value="1"/>
</dbReference>
<evidence type="ECO:0000259" key="4">
    <source>
        <dbReference type="PROSITE" id="PS50893"/>
    </source>
</evidence>
<dbReference type="Gene3D" id="3.40.50.300">
    <property type="entry name" value="P-loop containing nucleotide triphosphate hydrolases"/>
    <property type="match status" value="1"/>
</dbReference>
<dbReference type="PANTHER" id="PTHR42711">
    <property type="entry name" value="ABC TRANSPORTER ATP-BINDING PROTEIN"/>
    <property type="match status" value="1"/>
</dbReference>
<evidence type="ECO:0000256" key="3">
    <source>
        <dbReference type="ARBA" id="ARBA00022840"/>
    </source>
</evidence>
<dbReference type="SMART" id="SM00382">
    <property type="entry name" value="AAA"/>
    <property type="match status" value="1"/>
</dbReference>
<sequence length="275" mass="30988">MIKTENLSKVYQDKTAVDQLSFEVGRGQIFAFLGPSGSGKTTTIRLLTGQEEASAGKFEIMNTKGTELQAQDQAKMGIVSDNNGYYEQLSLYDNLLLYAKLYDFPQAGLDDLLREIGLYDDRSTKAKNLSTGMRQRMFLARALVKTPEILFLDEPTSGLDPRTTQAIHRILGQLKAKGVTIFLTTHDMAEASKLADQVVIIHEGRMIESGAPKELIHKYHKDRWVILNFEDGHEERLEFEALAQFKDWAQVQTIHSQEPNLEDIFMMLTGEALNA</sequence>
<reference evidence="5 6" key="1">
    <citation type="submission" date="2019-09" db="EMBL/GenBank/DDBJ databases">
        <title>Draft genome sequence assemblies of isolates from the urinary tract.</title>
        <authorList>
            <person name="Mores C.R."/>
            <person name="Putonti C."/>
            <person name="Wolfe A.J."/>
        </authorList>
    </citation>
    <scope>NUCLEOTIDE SEQUENCE [LARGE SCALE GENOMIC DNA]</scope>
    <source>
        <strain evidence="5 6">UMB623</strain>
    </source>
</reference>
<organism evidence="5 6">
    <name type="scientific">Aerococcus sanguinicola</name>
    <dbReference type="NCBI Taxonomy" id="119206"/>
    <lineage>
        <taxon>Bacteria</taxon>
        <taxon>Bacillati</taxon>
        <taxon>Bacillota</taxon>
        <taxon>Bacilli</taxon>
        <taxon>Lactobacillales</taxon>
        <taxon>Aerococcaceae</taxon>
        <taxon>Aerococcus</taxon>
    </lineage>
</organism>
<dbReference type="InterPro" id="IPR027417">
    <property type="entry name" value="P-loop_NTPase"/>
</dbReference>
<dbReference type="InterPro" id="IPR050763">
    <property type="entry name" value="ABC_transporter_ATP-binding"/>
</dbReference>
<accession>A0A5N1GRK3</accession>
<keyword evidence="3 5" id="KW-0067">ATP-binding</keyword>
<protein>
    <submittedName>
        <fullName evidence="5">ABC transporter ATP-binding protein</fullName>
    </submittedName>
</protein>
<proteinExistence type="predicted"/>
<dbReference type="Proteomes" id="UP000327148">
    <property type="component" value="Unassembled WGS sequence"/>
</dbReference>
<name>A0A5N1GRK3_9LACT</name>
<dbReference type="EMBL" id="VYWO01000002">
    <property type="protein sequence ID" value="KAA9301320.1"/>
    <property type="molecule type" value="Genomic_DNA"/>
</dbReference>
<dbReference type="RefSeq" id="WP_070430241.1">
    <property type="nucleotide sequence ID" value="NZ_VYWO01000002.1"/>
</dbReference>
<dbReference type="GO" id="GO:0005524">
    <property type="term" value="F:ATP binding"/>
    <property type="evidence" value="ECO:0007669"/>
    <property type="project" value="UniProtKB-KW"/>
</dbReference>
<keyword evidence="2" id="KW-0547">Nucleotide-binding</keyword>
<evidence type="ECO:0000256" key="2">
    <source>
        <dbReference type="ARBA" id="ARBA00022741"/>
    </source>
</evidence>
<dbReference type="GO" id="GO:0016887">
    <property type="term" value="F:ATP hydrolysis activity"/>
    <property type="evidence" value="ECO:0007669"/>
    <property type="project" value="InterPro"/>
</dbReference>
<dbReference type="PANTHER" id="PTHR42711:SF13">
    <property type="entry name" value="ABC TRANSPORTER, ATP-BINDING PROTEIN"/>
    <property type="match status" value="1"/>
</dbReference>
<evidence type="ECO:0000313" key="6">
    <source>
        <dbReference type="Proteomes" id="UP000327148"/>
    </source>
</evidence>
<dbReference type="OrthoDB" id="9804819at2"/>
<feature type="domain" description="ABC transporter" evidence="4">
    <location>
        <begin position="2"/>
        <end position="228"/>
    </location>
</feature>